<dbReference type="SUPFAM" id="SSF46785">
    <property type="entry name" value="Winged helix' DNA-binding domain"/>
    <property type="match status" value="1"/>
</dbReference>
<evidence type="ECO:0000256" key="2">
    <source>
        <dbReference type="ARBA" id="ARBA00023125"/>
    </source>
</evidence>
<gene>
    <name evidence="5" type="ORF">ERS852385_01270</name>
</gene>
<dbReference type="GO" id="GO:0003700">
    <property type="term" value="F:DNA-binding transcription factor activity"/>
    <property type="evidence" value="ECO:0007669"/>
    <property type="project" value="InterPro"/>
</dbReference>
<dbReference type="InterPro" id="IPR000835">
    <property type="entry name" value="HTH_MarR-typ"/>
</dbReference>
<evidence type="ECO:0000313" key="6">
    <source>
        <dbReference type="Proteomes" id="UP000095546"/>
    </source>
</evidence>
<keyword evidence="2 5" id="KW-0238">DNA-binding</keyword>
<dbReference type="Gene3D" id="1.10.10.10">
    <property type="entry name" value="Winged helix-like DNA-binding domain superfamily/Winged helix DNA-binding domain"/>
    <property type="match status" value="1"/>
</dbReference>
<proteinExistence type="predicted"/>
<dbReference type="Proteomes" id="UP000095546">
    <property type="component" value="Unassembled WGS sequence"/>
</dbReference>
<dbReference type="GO" id="GO:0003677">
    <property type="term" value="F:DNA binding"/>
    <property type="evidence" value="ECO:0007669"/>
    <property type="project" value="UniProtKB-KW"/>
</dbReference>
<dbReference type="Pfam" id="PF12802">
    <property type="entry name" value="MarR_2"/>
    <property type="match status" value="1"/>
</dbReference>
<dbReference type="EMBL" id="CYYU01000007">
    <property type="protein sequence ID" value="CUN75021.1"/>
    <property type="molecule type" value="Genomic_DNA"/>
</dbReference>
<dbReference type="RefSeq" id="WP_055161544.1">
    <property type="nucleotide sequence ID" value="NZ_CABIWZ010000007.1"/>
</dbReference>
<dbReference type="SMART" id="SM00347">
    <property type="entry name" value="HTH_MARR"/>
    <property type="match status" value="1"/>
</dbReference>
<dbReference type="PANTHER" id="PTHR42756">
    <property type="entry name" value="TRANSCRIPTIONAL REGULATOR, MARR"/>
    <property type="match status" value="1"/>
</dbReference>
<organism evidence="5 6">
    <name type="scientific">Mitsuokella jalaludinii</name>
    <dbReference type="NCBI Taxonomy" id="187979"/>
    <lineage>
        <taxon>Bacteria</taxon>
        <taxon>Bacillati</taxon>
        <taxon>Bacillota</taxon>
        <taxon>Negativicutes</taxon>
        <taxon>Selenomonadales</taxon>
        <taxon>Selenomonadaceae</taxon>
        <taxon>Mitsuokella</taxon>
    </lineage>
</organism>
<name>A0A173ZFK3_9FIRM</name>
<dbReference type="PANTHER" id="PTHR42756:SF1">
    <property type="entry name" value="TRANSCRIPTIONAL REPRESSOR OF EMRAB OPERON"/>
    <property type="match status" value="1"/>
</dbReference>
<evidence type="ECO:0000256" key="1">
    <source>
        <dbReference type="ARBA" id="ARBA00023015"/>
    </source>
</evidence>
<sequence length="151" mass="17403">MTTPSPEASTDISFAFIETLVLIHRNFYRNLATPIPLNQFATLMTLRLEKQATISEIGQRLKISKQQMTNICDKLMQAGLVTKQQDREDRRRILVSMTSAGEKMLDDQNEIVRQKFLSSLQEFSEEERAELYHSITDLNHYIEKMGPSHNG</sequence>
<protein>
    <submittedName>
        <fullName evidence="5">DNA-binding transcriptional repressor MarR</fullName>
    </submittedName>
</protein>
<dbReference type="InterPro" id="IPR036388">
    <property type="entry name" value="WH-like_DNA-bd_sf"/>
</dbReference>
<keyword evidence="1" id="KW-0805">Transcription regulation</keyword>
<reference evidence="5 6" key="1">
    <citation type="submission" date="2015-09" db="EMBL/GenBank/DDBJ databases">
        <authorList>
            <consortium name="Pathogen Informatics"/>
        </authorList>
    </citation>
    <scope>NUCLEOTIDE SEQUENCE [LARGE SCALE GENOMIC DNA]</scope>
    <source>
        <strain evidence="5 6">2789STDY5608828</strain>
    </source>
</reference>
<evidence type="ECO:0000259" key="4">
    <source>
        <dbReference type="PROSITE" id="PS50995"/>
    </source>
</evidence>
<evidence type="ECO:0000256" key="3">
    <source>
        <dbReference type="ARBA" id="ARBA00023163"/>
    </source>
</evidence>
<dbReference type="STRING" id="187979.ERS852385_01270"/>
<evidence type="ECO:0000313" key="5">
    <source>
        <dbReference type="EMBL" id="CUN75021.1"/>
    </source>
</evidence>
<keyword evidence="6" id="KW-1185">Reference proteome</keyword>
<dbReference type="OrthoDB" id="1681433at2"/>
<dbReference type="GeneID" id="83710727"/>
<dbReference type="PRINTS" id="PR00598">
    <property type="entry name" value="HTHMARR"/>
</dbReference>
<dbReference type="InterPro" id="IPR036390">
    <property type="entry name" value="WH_DNA-bd_sf"/>
</dbReference>
<dbReference type="PROSITE" id="PS50995">
    <property type="entry name" value="HTH_MARR_2"/>
    <property type="match status" value="1"/>
</dbReference>
<dbReference type="AlphaFoldDB" id="A0A173ZFK3"/>
<keyword evidence="3" id="KW-0804">Transcription</keyword>
<feature type="domain" description="HTH marR-type" evidence="4">
    <location>
        <begin position="13"/>
        <end position="140"/>
    </location>
</feature>
<accession>A0A173ZFK3</accession>